<name>A0A1B6KI13_9HEMI</name>
<dbReference type="InterPro" id="IPR020635">
    <property type="entry name" value="Tyr_kinase_cat_dom"/>
</dbReference>
<evidence type="ECO:0000256" key="2">
    <source>
        <dbReference type="ARBA" id="ARBA00022692"/>
    </source>
</evidence>
<accession>A0A1B6KI13</accession>
<dbReference type="GO" id="GO:0005524">
    <property type="term" value="F:ATP binding"/>
    <property type="evidence" value="ECO:0007669"/>
    <property type="project" value="UniProtKB-KW"/>
</dbReference>
<evidence type="ECO:0000256" key="8">
    <source>
        <dbReference type="ARBA" id="ARBA00023136"/>
    </source>
</evidence>
<evidence type="ECO:0000313" key="10">
    <source>
        <dbReference type="EMBL" id="JAT11055.1"/>
    </source>
</evidence>
<dbReference type="PRINTS" id="PR00109">
    <property type="entry name" value="TYRKINASE"/>
</dbReference>
<keyword evidence="6" id="KW-0067">ATP-binding</keyword>
<keyword evidence="8" id="KW-0472">Membrane</keyword>
<evidence type="ECO:0000256" key="1">
    <source>
        <dbReference type="ARBA" id="ARBA00004479"/>
    </source>
</evidence>
<dbReference type="SMART" id="SM00219">
    <property type="entry name" value="TyrKc"/>
    <property type="match status" value="1"/>
</dbReference>
<evidence type="ECO:0000256" key="5">
    <source>
        <dbReference type="ARBA" id="ARBA00022741"/>
    </source>
</evidence>
<sequence length="178" mass="20623">DLAARNCMVHKDYTVKVGDFGLTQDVYTTDYYKKGDEVMLPIRWMAPESLRDGMFTSRSDVWSYGVVLWEIATLAEQPYQGLSNEQVLHRVIEGKKLTLPESCPELLKVTMSLCWHKSPALRPTFRWVMSKLETHVDKMFKCMSYYHTTIIAGDNNMRQEDGLVCKSDDHEPQVTLMY</sequence>
<evidence type="ECO:0000259" key="9">
    <source>
        <dbReference type="PROSITE" id="PS50011"/>
    </source>
</evidence>
<keyword evidence="5" id="KW-0547">Nucleotide-binding</keyword>
<keyword evidence="3" id="KW-0732">Signal</keyword>
<dbReference type="GO" id="GO:0005009">
    <property type="term" value="F:insulin receptor activity"/>
    <property type="evidence" value="ECO:0007669"/>
    <property type="project" value="TreeGrafter"/>
</dbReference>
<comment type="subcellular location">
    <subcellularLocation>
        <location evidence="1">Membrane</location>
        <topology evidence="1">Single-pass type I membrane protein</topology>
    </subcellularLocation>
</comment>
<dbReference type="Gene3D" id="1.10.510.10">
    <property type="entry name" value="Transferase(Phosphotransferase) domain 1"/>
    <property type="match status" value="1"/>
</dbReference>
<dbReference type="Pfam" id="PF07714">
    <property type="entry name" value="PK_Tyr_Ser-Thr"/>
    <property type="match status" value="1"/>
</dbReference>
<gene>
    <name evidence="10" type="ORF">g.10080</name>
</gene>
<proteinExistence type="predicted"/>
<feature type="non-terminal residue" evidence="10">
    <location>
        <position position="1"/>
    </location>
</feature>
<evidence type="ECO:0000256" key="7">
    <source>
        <dbReference type="ARBA" id="ARBA00022989"/>
    </source>
</evidence>
<dbReference type="InterPro" id="IPR011009">
    <property type="entry name" value="Kinase-like_dom_sf"/>
</dbReference>
<dbReference type="PANTHER" id="PTHR24416">
    <property type="entry name" value="TYROSINE-PROTEIN KINASE RECEPTOR"/>
    <property type="match status" value="1"/>
</dbReference>
<dbReference type="InterPro" id="IPR001245">
    <property type="entry name" value="Ser-Thr/Tyr_kinase_cat_dom"/>
</dbReference>
<dbReference type="GO" id="GO:0043410">
    <property type="term" value="P:positive regulation of MAPK cascade"/>
    <property type="evidence" value="ECO:0007669"/>
    <property type="project" value="TreeGrafter"/>
</dbReference>
<dbReference type="GO" id="GO:0030424">
    <property type="term" value="C:axon"/>
    <property type="evidence" value="ECO:0007669"/>
    <property type="project" value="TreeGrafter"/>
</dbReference>
<dbReference type="PROSITE" id="PS50011">
    <property type="entry name" value="PROTEIN_KINASE_DOM"/>
    <property type="match status" value="1"/>
</dbReference>
<keyword evidence="7" id="KW-1133">Transmembrane helix</keyword>
<dbReference type="AlphaFoldDB" id="A0A1B6KI13"/>
<organism evidence="10">
    <name type="scientific">Graphocephala atropunctata</name>
    <dbReference type="NCBI Taxonomy" id="36148"/>
    <lineage>
        <taxon>Eukaryota</taxon>
        <taxon>Metazoa</taxon>
        <taxon>Ecdysozoa</taxon>
        <taxon>Arthropoda</taxon>
        <taxon>Hexapoda</taxon>
        <taxon>Insecta</taxon>
        <taxon>Pterygota</taxon>
        <taxon>Neoptera</taxon>
        <taxon>Paraneoptera</taxon>
        <taxon>Hemiptera</taxon>
        <taxon>Auchenorrhyncha</taxon>
        <taxon>Membracoidea</taxon>
        <taxon>Cicadellidae</taxon>
        <taxon>Cicadellinae</taxon>
        <taxon>Cicadellini</taxon>
        <taxon>Graphocephala</taxon>
    </lineage>
</organism>
<evidence type="ECO:0000256" key="6">
    <source>
        <dbReference type="ARBA" id="ARBA00022840"/>
    </source>
</evidence>
<reference evidence="10" key="1">
    <citation type="submission" date="2015-11" db="EMBL/GenBank/DDBJ databases">
        <title>De novo transcriptome assembly of four potential Pierce s Disease insect vectors from Arizona vineyards.</title>
        <authorList>
            <person name="Tassone E.E."/>
        </authorList>
    </citation>
    <scope>NUCLEOTIDE SEQUENCE</scope>
</reference>
<dbReference type="GO" id="GO:0043560">
    <property type="term" value="F:insulin receptor substrate binding"/>
    <property type="evidence" value="ECO:0007669"/>
    <property type="project" value="TreeGrafter"/>
</dbReference>
<protein>
    <recommendedName>
        <fullName evidence="9">Protein kinase domain-containing protein</fullName>
    </recommendedName>
</protein>
<dbReference type="InterPro" id="IPR000719">
    <property type="entry name" value="Prot_kinase_dom"/>
</dbReference>
<dbReference type="PANTHER" id="PTHR24416:SF525">
    <property type="entry name" value="INSULIN-LIKE RECEPTOR"/>
    <property type="match status" value="1"/>
</dbReference>
<feature type="domain" description="Protein kinase" evidence="9">
    <location>
        <begin position="1"/>
        <end position="140"/>
    </location>
</feature>
<dbReference type="EMBL" id="GEBQ01028922">
    <property type="protein sequence ID" value="JAT11055.1"/>
    <property type="molecule type" value="Transcribed_RNA"/>
</dbReference>
<dbReference type="GO" id="GO:0042593">
    <property type="term" value="P:glucose homeostasis"/>
    <property type="evidence" value="ECO:0007669"/>
    <property type="project" value="TreeGrafter"/>
</dbReference>
<dbReference type="InterPro" id="IPR050122">
    <property type="entry name" value="RTK"/>
</dbReference>
<evidence type="ECO:0000256" key="4">
    <source>
        <dbReference type="ARBA" id="ARBA00022737"/>
    </source>
</evidence>
<dbReference type="GO" id="GO:0005899">
    <property type="term" value="C:insulin receptor complex"/>
    <property type="evidence" value="ECO:0007669"/>
    <property type="project" value="TreeGrafter"/>
</dbReference>
<keyword evidence="4" id="KW-0677">Repeat</keyword>
<keyword evidence="2" id="KW-0812">Transmembrane</keyword>
<evidence type="ECO:0000256" key="3">
    <source>
        <dbReference type="ARBA" id="ARBA00022729"/>
    </source>
</evidence>
<dbReference type="GO" id="GO:0051897">
    <property type="term" value="P:positive regulation of phosphatidylinositol 3-kinase/protein kinase B signal transduction"/>
    <property type="evidence" value="ECO:0007669"/>
    <property type="project" value="TreeGrafter"/>
</dbReference>
<dbReference type="SUPFAM" id="SSF56112">
    <property type="entry name" value="Protein kinase-like (PK-like)"/>
    <property type="match status" value="1"/>
</dbReference>